<dbReference type="AlphaFoldDB" id="A0AA36AEP2"/>
<dbReference type="InterPro" id="IPR027417">
    <property type="entry name" value="P-loop_NTPase"/>
</dbReference>
<evidence type="ECO:0000313" key="3">
    <source>
        <dbReference type="EMBL" id="CAI9714706.1"/>
    </source>
</evidence>
<evidence type="ECO:0000313" key="4">
    <source>
        <dbReference type="Proteomes" id="UP001162480"/>
    </source>
</evidence>
<sequence>MRTARIFLLGTTKSSKRSLLKTLLKDQFQESGAEGDEGVTLWQWHPFKNQQNCDLVEKYMTEDLKDSQIEIWELSDNQVFQKVHPIYYTSTALYVITCHSPKPNCKSVVNFINTIQCKNPGSSILIVMIVSDINEEVKGTRTSVPDQYFQFLLNSIMDNEKNQLDSLQEEMEQIRSLDANEEATEKIKLLTQLLHTRPKLPKQVHVLNFSTNQGSDIIQSALLRNCIDQMRDAKWEHQKELDIIRDKIVELKESQTILATWSSLQEYFFTKIQTTNQKLFEKLMSFLHKTISCWFRFILGDPPEGLMQRLLCCCHQAIHKQATYQHLWKHGVLIRAGDVMLCIEYTSGNIKRFHITGRINTDFQGSEATAIQMTWLKMAPLILAAISMLSSFHGLMYSTYLVPLGKYFYEPIETATNSTHQHVFSTGSCLQAWTHKKPLIIERERILKVDHLLPFEVQKPVGSISVMMEFILSKKEEICSQSEESPLIVDNYLAARYSTQVAVPKTKKKATLQIKWKLDEGNRSSQRTNNNMEGGGLSVKDNGKNSCTGVDSSKGTFQNLNETKTGVSNENEIDGRIMNGRVMSEENENSIAVRIASSFVASIMVMALAQHLVEESSVSVGNIAKITATTATAVQAGDIDAAVNAVFDVVNKVNDMLEVRPSSPDNEAPRKSKFCILM</sequence>
<feature type="coiled-coil region" evidence="1">
    <location>
        <begin position="157"/>
        <end position="184"/>
    </location>
</feature>
<keyword evidence="1" id="KW-0175">Coiled coil</keyword>
<feature type="region of interest" description="Disordered" evidence="2">
    <location>
        <begin position="521"/>
        <end position="568"/>
    </location>
</feature>
<name>A0AA36AEP2_OCTVU</name>
<reference evidence="3" key="1">
    <citation type="submission" date="2023-08" db="EMBL/GenBank/DDBJ databases">
        <authorList>
            <person name="Alioto T."/>
            <person name="Alioto T."/>
            <person name="Gomez Garrido J."/>
        </authorList>
    </citation>
    <scope>NUCLEOTIDE SEQUENCE</scope>
</reference>
<keyword evidence="4" id="KW-1185">Reference proteome</keyword>
<dbReference type="Gene3D" id="3.40.50.300">
    <property type="entry name" value="P-loop containing nucleotide triphosphate hydrolases"/>
    <property type="match status" value="1"/>
</dbReference>
<proteinExistence type="predicted"/>
<feature type="compositionally biased region" description="Polar residues" evidence="2">
    <location>
        <begin position="523"/>
        <end position="532"/>
    </location>
</feature>
<protein>
    <submittedName>
        <fullName evidence="3">XP_036364909.1uncharacterized protein LOC118766001</fullName>
    </submittedName>
</protein>
<dbReference type="Pfam" id="PF08477">
    <property type="entry name" value="Roc"/>
    <property type="match status" value="1"/>
</dbReference>
<accession>A0AA36AEP2</accession>
<evidence type="ECO:0000256" key="1">
    <source>
        <dbReference type="SAM" id="Coils"/>
    </source>
</evidence>
<dbReference type="Proteomes" id="UP001162480">
    <property type="component" value="Chromosome 1"/>
</dbReference>
<gene>
    <name evidence="3" type="ORF">OCTVUL_1B011261</name>
</gene>
<dbReference type="EMBL" id="OX597814">
    <property type="protein sequence ID" value="CAI9714706.1"/>
    <property type="molecule type" value="Genomic_DNA"/>
</dbReference>
<feature type="compositionally biased region" description="Polar residues" evidence="2">
    <location>
        <begin position="544"/>
        <end position="568"/>
    </location>
</feature>
<evidence type="ECO:0000256" key="2">
    <source>
        <dbReference type="SAM" id="MobiDB-lite"/>
    </source>
</evidence>
<organism evidence="3 4">
    <name type="scientific">Octopus vulgaris</name>
    <name type="common">Common octopus</name>
    <dbReference type="NCBI Taxonomy" id="6645"/>
    <lineage>
        <taxon>Eukaryota</taxon>
        <taxon>Metazoa</taxon>
        <taxon>Spiralia</taxon>
        <taxon>Lophotrochozoa</taxon>
        <taxon>Mollusca</taxon>
        <taxon>Cephalopoda</taxon>
        <taxon>Coleoidea</taxon>
        <taxon>Octopodiformes</taxon>
        <taxon>Octopoda</taxon>
        <taxon>Incirrata</taxon>
        <taxon>Octopodidae</taxon>
        <taxon>Octopus</taxon>
    </lineage>
</organism>